<evidence type="ECO:0000256" key="4">
    <source>
        <dbReference type="PROSITE-ProRule" id="PRU00284"/>
    </source>
</evidence>
<proteinExistence type="inferred from homology"/>
<evidence type="ECO:0000313" key="7">
    <source>
        <dbReference type="Proteomes" id="UP001500657"/>
    </source>
</evidence>
<dbReference type="InterPro" id="IPR051310">
    <property type="entry name" value="MCP_chemotaxis"/>
</dbReference>
<protein>
    <recommendedName>
        <fullName evidence="5">Methyl-accepting transducer domain-containing protein</fullName>
    </recommendedName>
</protein>
<evidence type="ECO:0000256" key="3">
    <source>
        <dbReference type="ARBA" id="ARBA00029447"/>
    </source>
</evidence>
<reference evidence="7" key="1">
    <citation type="journal article" date="2019" name="Int. J. Syst. Evol. Microbiol.">
        <title>The Global Catalogue of Microorganisms (GCM) 10K type strain sequencing project: providing services to taxonomists for standard genome sequencing and annotation.</title>
        <authorList>
            <consortium name="The Broad Institute Genomics Platform"/>
            <consortium name="The Broad Institute Genome Sequencing Center for Infectious Disease"/>
            <person name="Wu L."/>
            <person name="Ma J."/>
        </authorList>
    </citation>
    <scope>NUCLEOTIDE SEQUENCE [LARGE SCALE GENOMIC DNA]</scope>
    <source>
        <strain evidence="7">JCM 16242</strain>
    </source>
</reference>
<dbReference type="PANTHER" id="PTHR43531:SF14">
    <property type="entry name" value="METHYL-ACCEPTING CHEMOTAXIS PROTEIN I-RELATED"/>
    <property type="match status" value="1"/>
</dbReference>
<dbReference type="RefSeq" id="WP_343882437.1">
    <property type="nucleotide sequence ID" value="NZ_BAAAFO010000003.1"/>
</dbReference>
<keyword evidence="7" id="KW-1185">Reference proteome</keyword>
<dbReference type="PROSITE" id="PS50111">
    <property type="entry name" value="CHEMOTAXIS_TRANSDUC_2"/>
    <property type="match status" value="1"/>
</dbReference>
<sequence>MKFKTRILLLPAITFVLFGTGWLVSATVAQRTAATVATLGAVDYPYLEGISRLDELVKRTTQTTQSAVAEGDKSKLDDVRTTATEATGAVRALATLEGHKANAKAVGKAYDRYVAAALDAAGSMLDAQGDTAAKVAAMQASQQALSTLLEREMKAARQGVEDRLGASRLGVQRLTTANAVSGVAVLLVLVLGAWLLLRAVARDLGAEPEQLRTIVERIAAGDLQPRQDEGEADARSVLGKLQAMAGQLSGIVDSIRRVAQDVGEASAQIAKGNDDLSRRTQNQAAALQQTAASMEQMTSSVKQNADNANRADQLARSAGVDAEDGGRVMADANDAMQAISASSRRIADILGLINEIAFQTNLLALNAAVEAARAGEQGRGFAVVAGEVRSLAQRSADAAREIKGLIGDSLAKVEVGSELVERSGHTLANIIGSVKKVSDTVAEIAAASQQQAAGIDQVSHTVTAMDESTQQNAALVEQASAASRGMQEQAALLIRQVAFFKLADALAEEVEEAVPAEEAARPAPPVPRPALALAAAGDGGWREF</sequence>
<comment type="caution">
    <text evidence="6">The sequence shown here is derived from an EMBL/GenBank/DDBJ whole genome shotgun (WGS) entry which is preliminary data.</text>
</comment>
<keyword evidence="1" id="KW-0488">Methylation</keyword>
<dbReference type="Gene3D" id="1.10.287.950">
    <property type="entry name" value="Methyl-accepting chemotaxis protein"/>
    <property type="match status" value="1"/>
</dbReference>
<dbReference type="SUPFAM" id="SSF58104">
    <property type="entry name" value="Methyl-accepting chemotaxis protein (MCP) signaling domain"/>
    <property type="match status" value="1"/>
</dbReference>
<dbReference type="EMBL" id="BAAAFO010000003">
    <property type="protein sequence ID" value="GAA0253246.1"/>
    <property type="molecule type" value="Genomic_DNA"/>
</dbReference>
<comment type="similarity">
    <text evidence="3">Belongs to the methyl-accepting chemotaxis (MCP) protein family.</text>
</comment>
<evidence type="ECO:0000259" key="5">
    <source>
        <dbReference type="PROSITE" id="PS50111"/>
    </source>
</evidence>
<organism evidence="6 7">
    <name type="scientific">Rhodanobacter caeni</name>
    <dbReference type="NCBI Taxonomy" id="657654"/>
    <lineage>
        <taxon>Bacteria</taxon>
        <taxon>Pseudomonadati</taxon>
        <taxon>Pseudomonadota</taxon>
        <taxon>Gammaproteobacteria</taxon>
        <taxon>Lysobacterales</taxon>
        <taxon>Rhodanobacteraceae</taxon>
        <taxon>Rhodanobacter</taxon>
    </lineage>
</organism>
<evidence type="ECO:0000256" key="1">
    <source>
        <dbReference type="ARBA" id="ARBA00022481"/>
    </source>
</evidence>
<dbReference type="Pfam" id="PF00015">
    <property type="entry name" value="MCPsignal"/>
    <property type="match status" value="1"/>
</dbReference>
<dbReference type="InterPro" id="IPR004090">
    <property type="entry name" value="Chemotax_Me-accpt_rcpt"/>
</dbReference>
<name>A0ABP3E8P3_9GAMM</name>
<dbReference type="Proteomes" id="UP001500657">
    <property type="component" value="Unassembled WGS sequence"/>
</dbReference>
<dbReference type="SMART" id="SM00283">
    <property type="entry name" value="MA"/>
    <property type="match status" value="1"/>
</dbReference>
<accession>A0ABP3E8P3</accession>
<keyword evidence="2 4" id="KW-0807">Transducer</keyword>
<evidence type="ECO:0000256" key="2">
    <source>
        <dbReference type="ARBA" id="ARBA00023224"/>
    </source>
</evidence>
<evidence type="ECO:0000313" key="6">
    <source>
        <dbReference type="EMBL" id="GAA0253246.1"/>
    </source>
</evidence>
<dbReference type="PANTHER" id="PTHR43531">
    <property type="entry name" value="PROTEIN ICFG"/>
    <property type="match status" value="1"/>
</dbReference>
<dbReference type="PRINTS" id="PR00260">
    <property type="entry name" value="CHEMTRNSDUCR"/>
</dbReference>
<gene>
    <name evidence="6" type="ORF">GCM10009126_18130</name>
</gene>
<dbReference type="InterPro" id="IPR004089">
    <property type="entry name" value="MCPsignal_dom"/>
</dbReference>
<feature type="domain" description="Methyl-accepting transducer" evidence="5">
    <location>
        <begin position="258"/>
        <end position="487"/>
    </location>
</feature>